<comment type="caution">
    <text evidence="2">The sequence shown here is derived from an EMBL/GenBank/DDBJ whole genome shotgun (WGS) entry which is preliminary data.</text>
</comment>
<proteinExistence type="predicted"/>
<evidence type="ECO:0000313" key="2">
    <source>
        <dbReference type="EMBL" id="GAA4441877.1"/>
    </source>
</evidence>
<reference evidence="3" key="1">
    <citation type="journal article" date="2019" name="Int. J. Syst. Evol. Microbiol.">
        <title>The Global Catalogue of Microorganisms (GCM) 10K type strain sequencing project: providing services to taxonomists for standard genome sequencing and annotation.</title>
        <authorList>
            <consortium name="The Broad Institute Genomics Platform"/>
            <consortium name="The Broad Institute Genome Sequencing Center for Infectious Disease"/>
            <person name="Wu L."/>
            <person name="Ma J."/>
        </authorList>
    </citation>
    <scope>NUCLEOTIDE SEQUENCE [LARGE SCALE GENOMIC DNA]</scope>
    <source>
        <strain evidence="3">JCM 31920</strain>
    </source>
</reference>
<gene>
    <name evidence="2" type="ORF">GCM10023091_27740</name>
</gene>
<organism evidence="2 3">
    <name type="scientific">Ravibacter arvi</name>
    <dbReference type="NCBI Taxonomy" id="2051041"/>
    <lineage>
        <taxon>Bacteria</taxon>
        <taxon>Pseudomonadati</taxon>
        <taxon>Bacteroidota</taxon>
        <taxon>Cytophagia</taxon>
        <taxon>Cytophagales</taxon>
        <taxon>Spirosomataceae</taxon>
        <taxon>Ravibacter</taxon>
    </lineage>
</organism>
<evidence type="ECO:0000259" key="1">
    <source>
        <dbReference type="Pfam" id="PF00117"/>
    </source>
</evidence>
<feature type="domain" description="Glutamine amidotransferase" evidence="1">
    <location>
        <begin position="36"/>
        <end position="223"/>
    </location>
</feature>
<dbReference type="InterPro" id="IPR017926">
    <property type="entry name" value="GATASE"/>
</dbReference>
<evidence type="ECO:0000313" key="3">
    <source>
        <dbReference type="Proteomes" id="UP001501508"/>
    </source>
</evidence>
<dbReference type="SUPFAM" id="SSF52317">
    <property type="entry name" value="Class I glutamine amidotransferase-like"/>
    <property type="match status" value="1"/>
</dbReference>
<dbReference type="RefSeq" id="WP_345030164.1">
    <property type="nucleotide sequence ID" value="NZ_BAABEY010000026.1"/>
</dbReference>
<dbReference type="Pfam" id="PF00117">
    <property type="entry name" value="GATase"/>
    <property type="match status" value="1"/>
</dbReference>
<keyword evidence="3" id="KW-1185">Reference proteome</keyword>
<accession>A0ABP8M388</accession>
<dbReference type="Proteomes" id="UP001501508">
    <property type="component" value="Unassembled WGS sequence"/>
</dbReference>
<protein>
    <recommendedName>
        <fullName evidence="1">Glutamine amidotransferase domain-containing protein</fullName>
    </recommendedName>
</protein>
<dbReference type="EMBL" id="BAABEY010000026">
    <property type="protein sequence ID" value="GAA4441877.1"/>
    <property type="molecule type" value="Genomic_DNA"/>
</dbReference>
<name>A0ABP8M388_9BACT</name>
<sequence length="280" mass="31871">MGSVLKIAILDMNNGVQNEGMRCIRKAIEAFDLAQELPVTYTVFDVRQKTELPDLAFDGYISSGGPGSPHPVGEPWERKFFNFLDQLVRFNGNRQNKVKKPLFLICHSFQLACIHWKMGLVGNRRSTSFGTFPVHKTRMAQNEPLFDGLPDPFWVVDSRDFQVTQPNRVAMEKMGAAILCLEKIRPHVDLERAIMALRFTREIIGTQFHPEADADGMRRHFLNAERKEKIVKAYGIEKYHSMMENLGDPEKIARTESVILPNFLLSVKKAAGVLPQLMEV</sequence>
<dbReference type="InterPro" id="IPR029062">
    <property type="entry name" value="Class_I_gatase-like"/>
</dbReference>
<dbReference type="PROSITE" id="PS51273">
    <property type="entry name" value="GATASE_TYPE_1"/>
    <property type="match status" value="1"/>
</dbReference>
<dbReference type="Gene3D" id="3.40.50.880">
    <property type="match status" value="1"/>
</dbReference>